<feature type="region of interest" description="Disordered" evidence="1">
    <location>
        <begin position="397"/>
        <end position="435"/>
    </location>
</feature>
<proteinExistence type="predicted"/>
<evidence type="ECO:0000256" key="1">
    <source>
        <dbReference type="SAM" id="MobiDB-lite"/>
    </source>
</evidence>
<evidence type="ECO:0000256" key="2">
    <source>
        <dbReference type="SAM" id="SignalP"/>
    </source>
</evidence>
<organism evidence="3 4">
    <name type="scientific">Luteolibacter soli</name>
    <dbReference type="NCBI Taxonomy" id="3135280"/>
    <lineage>
        <taxon>Bacteria</taxon>
        <taxon>Pseudomonadati</taxon>
        <taxon>Verrucomicrobiota</taxon>
        <taxon>Verrucomicrobiia</taxon>
        <taxon>Verrucomicrobiales</taxon>
        <taxon>Verrucomicrobiaceae</taxon>
        <taxon>Luteolibacter</taxon>
    </lineage>
</organism>
<evidence type="ECO:0008006" key="5">
    <source>
        <dbReference type="Google" id="ProtNLM"/>
    </source>
</evidence>
<dbReference type="Proteomes" id="UP001371305">
    <property type="component" value="Unassembled WGS sequence"/>
</dbReference>
<comment type="caution">
    <text evidence="3">The sequence shown here is derived from an EMBL/GenBank/DDBJ whole genome shotgun (WGS) entry which is preliminary data.</text>
</comment>
<feature type="chain" id="PRO_5047535724" description="Organic solvent tolerance-like N-terminal domain-containing protein" evidence="2">
    <location>
        <begin position="33"/>
        <end position="610"/>
    </location>
</feature>
<name>A0ABU9B1I1_9BACT</name>
<accession>A0ABU9B1I1</accession>
<evidence type="ECO:0000313" key="4">
    <source>
        <dbReference type="Proteomes" id="UP001371305"/>
    </source>
</evidence>
<dbReference type="EMBL" id="JBBUKT010000010">
    <property type="protein sequence ID" value="MEK7953132.1"/>
    <property type="molecule type" value="Genomic_DNA"/>
</dbReference>
<feature type="compositionally biased region" description="Basic and acidic residues" evidence="1">
    <location>
        <begin position="415"/>
        <end position="428"/>
    </location>
</feature>
<feature type="signal peptide" evidence="2">
    <location>
        <begin position="1"/>
        <end position="32"/>
    </location>
</feature>
<dbReference type="RefSeq" id="WP_341406896.1">
    <property type="nucleotide sequence ID" value="NZ_JBBUKT010000010.1"/>
</dbReference>
<keyword evidence="4" id="KW-1185">Reference proteome</keyword>
<feature type="region of interest" description="Disordered" evidence="1">
    <location>
        <begin position="568"/>
        <end position="610"/>
    </location>
</feature>
<evidence type="ECO:0000313" key="3">
    <source>
        <dbReference type="EMBL" id="MEK7953132.1"/>
    </source>
</evidence>
<feature type="compositionally biased region" description="Basic and acidic residues" evidence="1">
    <location>
        <begin position="583"/>
        <end position="610"/>
    </location>
</feature>
<gene>
    <name evidence="3" type="ORF">WKV53_21635</name>
</gene>
<keyword evidence="2" id="KW-0732">Signal</keyword>
<sequence length="610" mass="64414">MQLCPQRSKWFLSGSLIVGLLGSALGLATATAQTTVPENAASTDGDEKDGSGGLFSGGLLPNGSILKNVTLPSYDVARNMVSSVKAGDLTIFTRDDSRVDAKTGKPKTVAVLDKIKINDLHITFFNPDRTSKGKIAMSKAMLTVAKKLTLLTSDEPVTFVSDDLKVDGSALSFDTKNNRGFLTGPVTAVAKTPDKRTSMNATPAQRALAAGALMMAAAPAQEPAPAPAAEAPAPTTAERFAKARLSKAELDQMAADKASRAPQVAAASAAAGKDFDEVKTKSEDARLTMNNFLQAASMASMLAAAPTPGALPDVPRPPGLTNPEDTVIKCKDGSYFDSTEGILIFLGNVTVKNPELDLSGASEVKVFMEPKEPEEEVPVDPNAPKKEVTQEMLDKMKAAKAEKDAAQASPTPDAAGKEKEGAATDKPADPNAQPTAEQLDKMKEAKGKKGAPTPEQLEKLRAKQLAQGLKVTAGNDKGGADGKFGDIKRMVATGPAVHIRYSTGKEGDKPVEASAHTVVYDFEKHRIYLEGGSPWVYQEGDDGMKGQSIGPNASILVYTDDKGNLTKALFENQGGGTQFDVKTPPKKEDDKGKDKPKDKPKQDKPKQPTR</sequence>
<protein>
    <recommendedName>
        <fullName evidence="5">Organic solvent tolerance-like N-terminal domain-containing protein</fullName>
    </recommendedName>
</protein>
<reference evidence="3 4" key="1">
    <citation type="submission" date="2024-04" db="EMBL/GenBank/DDBJ databases">
        <title>Luteolibacter sp. isolated from soil.</title>
        <authorList>
            <person name="An J."/>
        </authorList>
    </citation>
    <scope>NUCLEOTIDE SEQUENCE [LARGE SCALE GENOMIC DNA]</scope>
    <source>
        <strain evidence="3 4">Y139</strain>
    </source>
</reference>